<dbReference type="InterPro" id="IPR050319">
    <property type="entry name" value="ABC_transp_ATP-bind"/>
</dbReference>
<dbReference type="SUPFAM" id="SSF52540">
    <property type="entry name" value="P-loop containing nucleoside triphosphate hydrolases"/>
    <property type="match status" value="1"/>
</dbReference>
<dbReference type="SMART" id="SM00382">
    <property type="entry name" value="AAA"/>
    <property type="match status" value="1"/>
</dbReference>
<dbReference type="GO" id="GO:0015833">
    <property type="term" value="P:peptide transport"/>
    <property type="evidence" value="ECO:0007669"/>
    <property type="project" value="InterPro"/>
</dbReference>
<protein>
    <submittedName>
        <fullName evidence="6">Oligopeptide/dipeptide transporter, C-terminal region</fullName>
    </submittedName>
</protein>
<reference evidence="6 7" key="1">
    <citation type="submission" date="2016-10" db="EMBL/GenBank/DDBJ databases">
        <authorList>
            <person name="de Groot N.N."/>
        </authorList>
    </citation>
    <scope>NUCLEOTIDE SEQUENCE [LARGE SCALE GENOMIC DNA]</scope>
    <source>
        <strain evidence="6 7">DSM 16859</strain>
    </source>
</reference>
<dbReference type="InterPro" id="IPR027417">
    <property type="entry name" value="P-loop_NTPase"/>
</dbReference>
<evidence type="ECO:0000259" key="5">
    <source>
        <dbReference type="PROSITE" id="PS50893"/>
    </source>
</evidence>
<dbReference type="PANTHER" id="PTHR43776">
    <property type="entry name" value="TRANSPORT ATP-BINDING PROTEIN"/>
    <property type="match status" value="1"/>
</dbReference>
<dbReference type="Pfam" id="PF08352">
    <property type="entry name" value="oligo_HPY"/>
    <property type="match status" value="1"/>
</dbReference>
<keyword evidence="4" id="KW-0067">ATP-binding</keyword>
<evidence type="ECO:0000256" key="1">
    <source>
        <dbReference type="ARBA" id="ARBA00005417"/>
    </source>
</evidence>
<dbReference type="InterPro" id="IPR003439">
    <property type="entry name" value="ABC_transporter-like_ATP-bd"/>
</dbReference>
<proteinExistence type="inferred from homology"/>
<dbReference type="PROSITE" id="PS00211">
    <property type="entry name" value="ABC_TRANSPORTER_1"/>
    <property type="match status" value="1"/>
</dbReference>
<dbReference type="InterPro" id="IPR013563">
    <property type="entry name" value="Oligopep_ABC_C"/>
</dbReference>
<comment type="similarity">
    <text evidence="1">Belongs to the ABC transporter superfamily.</text>
</comment>
<gene>
    <name evidence="6" type="ORF">SAMN05443377_10523</name>
</gene>
<dbReference type="CDD" id="cd03257">
    <property type="entry name" value="ABC_NikE_OppD_transporters"/>
    <property type="match status" value="1"/>
</dbReference>
<dbReference type="PANTHER" id="PTHR43776:SF7">
    <property type="entry name" value="D,D-DIPEPTIDE TRANSPORT ATP-BINDING PROTEIN DDPF-RELATED"/>
    <property type="match status" value="1"/>
</dbReference>
<dbReference type="OrthoDB" id="5357528at2"/>
<sequence length="270" mass="29389">MSESTPEFALREVRRTFHRRRGRGAGTVAAVDGVDLDVMAGQRLGIVGESGSGKSTLLRMMAAIVAPTSGRISFRGHRIDSARPRDLGALRSSVQMVFQDPNSSLDPRMKVADIVTEPLRSPLVRGRGDAPADRRARLVEVLAEAELEPDIARRYPHELSGGQRQRVAIARALAPEPDVLLADEPVSALDVSVRAHVLNLFVDLVRARGLTFVLVGHDLAVVRHVCDSVAVMQAGRVVESGPVEQVYRNPRHDYTKTLLASVPSIRAHRG</sequence>
<dbReference type="GO" id="GO:0005524">
    <property type="term" value="F:ATP binding"/>
    <property type="evidence" value="ECO:0007669"/>
    <property type="project" value="UniProtKB-KW"/>
</dbReference>
<organism evidence="6 7">
    <name type="scientific">Propionibacterium cyclohexanicum</name>
    <dbReference type="NCBI Taxonomy" id="64702"/>
    <lineage>
        <taxon>Bacteria</taxon>
        <taxon>Bacillati</taxon>
        <taxon>Actinomycetota</taxon>
        <taxon>Actinomycetes</taxon>
        <taxon>Propionibacteriales</taxon>
        <taxon>Propionibacteriaceae</taxon>
        <taxon>Propionibacterium</taxon>
    </lineage>
</organism>
<evidence type="ECO:0000256" key="3">
    <source>
        <dbReference type="ARBA" id="ARBA00022741"/>
    </source>
</evidence>
<dbReference type="STRING" id="64702.SAMN05443377_10523"/>
<dbReference type="Gene3D" id="3.40.50.300">
    <property type="entry name" value="P-loop containing nucleotide triphosphate hydrolases"/>
    <property type="match status" value="1"/>
</dbReference>
<name>A0A1H9QY99_9ACTN</name>
<dbReference type="Proteomes" id="UP000198815">
    <property type="component" value="Unassembled WGS sequence"/>
</dbReference>
<dbReference type="PROSITE" id="PS50893">
    <property type="entry name" value="ABC_TRANSPORTER_2"/>
    <property type="match status" value="1"/>
</dbReference>
<accession>A0A1H9QY99</accession>
<dbReference type="AlphaFoldDB" id="A0A1H9QY99"/>
<evidence type="ECO:0000256" key="4">
    <source>
        <dbReference type="ARBA" id="ARBA00022840"/>
    </source>
</evidence>
<dbReference type="InterPro" id="IPR017871">
    <property type="entry name" value="ABC_transporter-like_CS"/>
</dbReference>
<dbReference type="EMBL" id="FOGZ01000005">
    <property type="protein sequence ID" value="SER65571.1"/>
    <property type="molecule type" value="Genomic_DNA"/>
</dbReference>
<dbReference type="RefSeq" id="WP_091968117.1">
    <property type="nucleotide sequence ID" value="NZ_FOGZ01000005.1"/>
</dbReference>
<evidence type="ECO:0000313" key="7">
    <source>
        <dbReference type="Proteomes" id="UP000198815"/>
    </source>
</evidence>
<evidence type="ECO:0000256" key="2">
    <source>
        <dbReference type="ARBA" id="ARBA00022448"/>
    </source>
</evidence>
<feature type="domain" description="ABC transporter" evidence="5">
    <location>
        <begin position="8"/>
        <end position="259"/>
    </location>
</feature>
<dbReference type="Pfam" id="PF00005">
    <property type="entry name" value="ABC_tran"/>
    <property type="match status" value="1"/>
</dbReference>
<evidence type="ECO:0000313" key="6">
    <source>
        <dbReference type="EMBL" id="SER65571.1"/>
    </source>
</evidence>
<dbReference type="GO" id="GO:0055085">
    <property type="term" value="P:transmembrane transport"/>
    <property type="evidence" value="ECO:0007669"/>
    <property type="project" value="UniProtKB-ARBA"/>
</dbReference>
<keyword evidence="3" id="KW-0547">Nucleotide-binding</keyword>
<keyword evidence="7" id="KW-1185">Reference proteome</keyword>
<dbReference type="GO" id="GO:0016887">
    <property type="term" value="F:ATP hydrolysis activity"/>
    <property type="evidence" value="ECO:0007669"/>
    <property type="project" value="InterPro"/>
</dbReference>
<dbReference type="InterPro" id="IPR003593">
    <property type="entry name" value="AAA+_ATPase"/>
</dbReference>
<keyword evidence="2" id="KW-0813">Transport</keyword>